<comment type="caution">
    <text evidence="2">The sequence shown here is derived from an EMBL/GenBank/DDBJ whole genome shotgun (WGS) entry which is preliminary data.</text>
</comment>
<sequence>MPTAAKSFKPEGMNPVTPHLICRGAAEAIDFYVRAFGAVENGRMPGPDGKLMNAMITLQGGTIMLVDENFLHGMKSPQSYGGSAVSVHVFVPDIDAFAARAEAEGAEIMMKPEDQFWGDRFCMMRDPFGHVWSFATHQYDLTPEEMAAGAEQHRAEIRK</sequence>
<dbReference type="InterPro" id="IPR029068">
    <property type="entry name" value="Glyas_Bleomycin-R_OHBP_Dase"/>
</dbReference>
<dbReference type="PANTHER" id="PTHR34109:SF1">
    <property type="entry name" value="VOC DOMAIN-CONTAINING PROTEIN"/>
    <property type="match status" value="1"/>
</dbReference>
<dbReference type="CDD" id="cd07246">
    <property type="entry name" value="VOC_like"/>
    <property type="match status" value="1"/>
</dbReference>
<dbReference type="SUPFAM" id="SSF54593">
    <property type="entry name" value="Glyoxalase/Bleomycin resistance protein/Dihydroxybiphenyl dioxygenase"/>
    <property type="match status" value="1"/>
</dbReference>
<dbReference type="Pfam" id="PF00903">
    <property type="entry name" value="Glyoxalase"/>
    <property type="match status" value="1"/>
</dbReference>
<dbReference type="Proteomes" id="UP000246352">
    <property type="component" value="Unassembled WGS sequence"/>
</dbReference>
<dbReference type="Gene3D" id="3.30.720.120">
    <property type="match status" value="1"/>
</dbReference>
<keyword evidence="3" id="KW-1185">Reference proteome</keyword>
<dbReference type="InterPro" id="IPR004360">
    <property type="entry name" value="Glyas_Fos-R_dOase_dom"/>
</dbReference>
<evidence type="ECO:0000259" key="1">
    <source>
        <dbReference type="PROSITE" id="PS51819"/>
    </source>
</evidence>
<dbReference type="PANTHER" id="PTHR34109">
    <property type="entry name" value="BNAUNNG04460D PROTEIN-RELATED"/>
    <property type="match status" value="1"/>
</dbReference>
<dbReference type="OrthoDB" id="9806868at2"/>
<dbReference type="EMBL" id="QGTR01000001">
    <property type="protein sequence ID" value="PWW03362.1"/>
    <property type="molecule type" value="Genomic_DNA"/>
</dbReference>
<evidence type="ECO:0000313" key="2">
    <source>
        <dbReference type="EMBL" id="PWW03362.1"/>
    </source>
</evidence>
<dbReference type="Gene3D" id="3.30.720.110">
    <property type="match status" value="1"/>
</dbReference>
<dbReference type="InterPro" id="IPR037523">
    <property type="entry name" value="VOC_core"/>
</dbReference>
<reference evidence="2 3" key="1">
    <citation type="submission" date="2018-05" db="EMBL/GenBank/DDBJ databases">
        <title>Genomic Encyclopedia of Type Strains, Phase IV (KMG-IV): sequencing the most valuable type-strain genomes for metagenomic binning, comparative biology and taxonomic classification.</title>
        <authorList>
            <person name="Goeker M."/>
        </authorList>
    </citation>
    <scope>NUCLEOTIDE SEQUENCE [LARGE SCALE GENOMIC DNA]</scope>
    <source>
        <strain evidence="2 3">DSM 16791</strain>
    </source>
</reference>
<dbReference type="AlphaFoldDB" id="A0A317PPI1"/>
<name>A0A317PPI1_9HYPH</name>
<accession>A0A317PPI1</accession>
<feature type="domain" description="VOC" evidence="1">
    <location>
        <begin position="12"/>
        <end position="137"/>
    </location>
</feature>
<proteinExistence type="predicted"/>
<dbReference type="RefSeq" id="WP_110029938.1">
    <property type="nucleotide sequence ID" value="NZ_QGTR01000001.1"/>
</dbReference>
<protein>
    <submittedName>
        <fullName evidence="2">Putative glyoxalase superfamily protein PhnB</fullName>
    </submittedName>
</protein>
<gene>
    <name evidence="2" type="ORF">DFR52_10142</name>
</gene>
<evidence type="ECO:0000313" key="3">
    <source>
        <dbReference type="Proteomes" id="UP000246352"/>
    </source>
</evidence>
<organism evidence="2 3">
    <name type="scientific">Hoeflea marina</name>
    <dbReference type="NCBI Taxonomy" id="274592"/>
    <lineage>
        <taxon>Bacteria</taxon>
        <taxon>Pseudomonadati</taxon>
        <taxon>Pseudomonadota</taxon>
        <taxon>Alphaproteobacteria</taxon>
        <taxon>Hyphomicrobiales</taxon>
        <taxon>Rhizobiaceae</taxon>
        <taxon>Hoeflea</taxon>
    </lineage>
</organism>
<dbReference type="PROSITE" id="PS51819">
    <property type="entry name" value="VOC"/>
    <property type="match status" value="1"/>
</dbReference>